<evidence type="ECO:0000313" key="3">
    <source>
        <dbReference type="EMBL" id="KAG0689070.1"/>
    </source>
</evidence>
<dbReference type="Proteomes" id="UP000697127">
    <property type="component" value="Unassembled WGS sequence"/>
</dbReference>
<dbReference type="EMBL" id="PUHW01000103">
    <property type="protein sequence ID" value="KAG0689070.1"/>
    <property type="molecule type" value="Genomic_DNA"/>
</dbReference>
<dbReference type="GO" id="GO:0031929">
    <property type="term" value="P:TOR signaling"/>
    <property type="evidence" value="ECO:0007669"/>
    <property type="project" value="TreeGrafter"/>
</dbReference>
<comment type="similarity">
    <text evidence="1">Belongs to the TIP41 family.</text>
</comment>
<dbReference type="PANTHER" id="PTHR21021:SF16">
    <property type="entry name" value="TIP41-LIKE PROTEIN"/>
    <property type="match status" value="1"/>
</dbReference>
<dbReference type="AlphaFoldDB" id="A0A9P6WKZ8"/>
<dbReference type="InterPro" id="IPR051330">
    <property type="entry name" value="Phosphatase_reg/MetRdx"/>
</dbReference>
<keyword evidence="4" id="KW-1185">Reference proteome</keyword>
<dbReference type="Pfam" id="PF04176">
    <property type="entry name" value="TIP41"/>
    <property type="match status" value="1"/>
</dbReference>
<evidence type="ECO:0000313" key="4">
    <source>
        <dbReference type="Proteomes" id="UP000697127"/>
    </source>
</evidence>
<evidence type="ECO:0008006" key="5">
    <source>
        <dbReference type="Google" id="ProtNLM"/>
    </source>
</evidence>
<feature type="region of interest" description="Disordered" evidence="2">
    <location>
        <begin position="20"/>
        <end position="44"/>
    </location>
</feature>
<accession>A0A9P6WKZ8</accession>
<dbReference type="GO" id="GO:0005829">
    <property type="term" value="C:cytosol"/>
    <property type="evidence" value="ECO:0007669"/>
    <property type="project" value="TreeGrafter"/>
</dbReference>
<dbReference type="OrthoDB" id="10253878at2759"/>
<organism evidence="3 4">
    <name type="scientific">Pichia californica</name>
    <dbReference type="NCBI Taxonomy" id="460514"/>
    <lineage>
        <taxon>Eukaryota</taxon>
        <taxon>Fungi</taxon>
        <taxon>Dikarya</taxon>
        <taxon>Ascomycota</taxon>
        <taxon>Saccharomycotina</taxon>
        <taxon>Pichiomycetes</taxon>
        <taxon>Pichiales</taxon>
        <taxon>Pichiaceae</taxon>
        <taxon>Pichia</taxon>
    </lineage>
</organism>
<evidence type="ECO:0000256" key="2">
    <source>
        <dbReference type="SAM" id="MobiDB-lite"/>
    </source>
</evidence>
<proteinExistence type="inferred from homology"/>
<sequence length="339" mass="39616">MSNNNIDSYTINSAREFHKLTTSSRFPPKKKDSNTPPPYPPPAIKSCNNNNPFCNHCNQIIIPSPVSSLPIIDNPSISINDKWFIITNHKPILNSNEIENFESILNNNLTLPEMIFGNNKIEILLKLNSKINFHLIFNALDALKLVDLNPLNLIQVSYADKWFKNKIKISNSNSNLEIFKPFDWTYTTFYKGTILNSIYNWNLDSNNLFQIPINKLTSNNPIKFFDEMILFEDELGDNGISVLNIKIRVMSNCLLILQRLFIRVDNVIVRILDTRYFIDFDDNLIIREFKFFENNYNDLLKKVKNLLDPKKLLRDINWCSKNLDLKSMQREYIKIDETI</sequence>
<evidence type="ECO:0000256" key="1">
    <source>
        <dbReference type="ARBA" id="ARBA00006658"/>
    </source>
</evidence>
<comment type="caution">
    <text evidence="3">The sequence shown here is derived from an EMBL/GenBank/DDBJ whole genome shotgun (WGS) entry which is preliminary data.</text>
</comment>
<dbReference type="InterPro" id="IPR007303">
    <property type="entry name" value="TIP41-like"/>
</dbReference>
<reference evidence="3" key="1">
    <citation type="submission" date="2020-11" db="EMBL/GenBank/DDBJ databases">
        <title>Kefir isolates.</title>
        <authorList>
            <person name="Marcisauskas S."/>
            <person name="Kim Y."/>
            <person name="Blasche S."/>
        </authorList>
    </citation>
    <scope>NUCLEOTIDE SEQUENCE</scope>
    <source>
        <strain evidence="3">Olga-1</strain>
    </source>
</reference>
<name>A0A9P6WKZ8_9ASCO</name>
<protein>
    <recommendedName>
        <fullName evidence="5">TIP41-like protein</fullName>
    </recommendedName>
</protein>
<gene>
    <name evidence="3" type="ORF">C6P40_000172</name>
</gene>
<dbReference type="PANTHER" id="PTHR21021">
    <property type="entry name" value="GAF/PUTATIVE CYTOSKELETAL PROTEIN"/>
    <property type="match status" value="1"/>
</dbReference>